<dbReference type="HOGENOM" id="CLU_2868815_0_0_1"/>
<evidence type="ECO:0000313" key="2">
    <source>
        <dbReference type="Proteomes" id="UP000053617"/>
    </source>
</evidence>
<reference evidence="1 2" key="1">
    <citation type="submission" date="2015-01" db="EMBL/GenBank/DDBJ databases">
        <title>The Genome Sequence of Rhinocladiella mackenzie CBS 650.93.</title>
        <authorList>
            <consortium name="The Broad Institute Genomics Platform"/>
            <person name="Cuomo C."/>
            <person name="de Hoog S."/>
            <person name="Gorbushina A."/>
            <person name="Stielow B."/>
            <person name="Teixiera M."/>
            <person name="Abouelleil A."/>
            <person name="Chapman S.B."/>
            <person name="Priest M."/>
            <person name="Young S.K."/>
            <person name="Wortman J."/>
            <person name="Nusbaum C."/>
            <person name="Birren B."/>
        </authorList>
    </citation>
    <scope>NUCLEOTIDE SEQUENCE [LARGE SCALE GENOMIC DNA]</scope>
    <source>
        <strain evidence="1 2">CBS 650.93</strain>
    </source>
</reference>
<evidence type="ECO:0008006" key="3">
    <source>
        <dbReference type="Google" id="ProtNLM"/>
    </source>
</evidence>
<organism evidence="1 2">
    <name type="scientific">Rhinocladiella mackenziei CBS 650.93</name>
    <dbReference type="NCBI Taxonomy" id="1442369"/>
    <lineage>
        <taxon>Eukaryota</taxon>
        <taxon>Fungi</taxon>
        <taxon>Dikarya</taxon>
        <taxon>Ascomycota</taxon>
        <taxon>Pezizomycotina</taxon>
        <taxon>Eurotiomycetes</taxon>
        <taxon>Chaetothyriomycetidae</taxon>
        <taxon>Chaetothyriales</taxon>
        <taxon>Herpotrichiellaceae</taxon>
        <taxon>Rhinocladiella</taxon>
    </lineage>
</organism>
<sequence length="64" mass="7325">MGHIGYPWAAETVAVAWKHKNVYIDRVNEYLVKDESTLEEFMGGNALRLLRLPPVSLVKIKPKM</sequence>
<dbReference type="Proteomes" id="UP000053617">
    <property type="component" value="Unassembled WGS sequence"/>
</dbReference>
<dbReference type="InterPro" id="IPR032466">
    <property type="entry name" value="Metal_Hydrolase"/>
</dbReference>
<dbReference type="GeneID" id="25293687"/>
<name>A0A0D2INN4_9EURO</name>
<proteinExistence type="predicted"/>
<dbReference type="SUPFAM" id="SSF51556">
    <property type="entry name" value="Metallo-dependent hydrolases"/>
    <property type="match status" value="1"/>
</dbReference>
<keyword evidence="2" id="KW-1185">Reference proteome</keyword>
<dbReference type="AlphaFoldDB" id="A0A0D2INN4"/>
<protein>
    <recommendedName>
        <fullName evidence="3">Amidohydrolase-related domain-containing protein</fullName>
    </recommendedName>
</protein>
<evidence type="ECO:0000313" key="1">
    <source>
        <dbReference type="EMBL" id="KIX04746.1"/>
    </source>
</evidence>
<gene>
    <name evidence="1" type="ORF">Z518_05616</name>
</gene>
<dbReference type="EMBL" id="KN847478">
    <property type="protein sequence ID" value="KIX04746.1"/>
    <property type="molecule type" value="Genomic_DNA"/>
</dbReference>
<accession>A0A0D2INN4</accession>
<dbReference type="VEuPathDB" id="FungiDB:Z518_05616"/>
<dbReference type="RefSeq" id="XP_013271882.1">
    <property type="nucleotide sequence ID" value="XM_013416428.1"/>
</dbReference>
<dbReference type="OrthoDB" id="432010at2759"/>